<evidence type="ECO:0000256" key="7">
    <source>
        <dbReference type="ARBA" id="ARBA00022692"/>
    </source>
</evidence>
<dbReference type="GO" id="GO:0005886">
    <property type="term" value="C:plasma membrane"/>
    <property type="evidence" value="ECO:0007669"/>
    <property type="project" value="UniProtKB-SubCell"/>
</dbReference>
<keyword evidence="5" id="KW-0597">Phosphoprotein</keyword>
<evidence type="ECO:0000256" key="10">
    <source>
        <dbReference type="ARBA" id="ARBA00022840"/>
    </source>
</evidence>
<evidence type="ECO:0000313" key="17">
    <source>
        <dbReference type="EMBL" id="MBB6672383.1"/>
    </source>
</evidence>
<dbReference type="CDD" id="cd06225">
    <property type="entry name" value="HAMP"/>
    <property type="match status" value="1"/>
</dbReference>
<dbReference type="EC" id="2.7.13.3" evidence="3"/>
<dbReference type="Pfam" id="PF00672">
    <property type="entry name" value="HAMP"/>
    <property type="match status" value="1"/>
</dbReference>
<keyword evidence="18" id="KW-1185">Reference proteome</keyword>
<evidence type="ECO:0000259" key="16">
    <source>
        <dbReference type="PROSITE" id="PS50885"/>
    </source>
</evidence>
<dbReference type="SUPFAM" id="SSF47384">
    <property type="entry name" value="Homodimeric domain of signal transducing histidine kinase"/>
    <property type="match status" value="1"/>
</dbReference>
<evidence type="ECO:0000256" key="8">
    <source>
        <dbReference type="ARBA" id="ARBA00022741"/>
    </source>
</evidence>
<comment type="caution">
    <text evidence="17">The sequence shown here is derived from an EMBL/GenBank/DDBJ whole genome shotgun (WGS) entry which is preliminary data.</text>
</comment>
<dbReference type="PANTHER" id="PTHR45436">
    <property type="entry name" value="SENSOR HISTIDINE KINASE YKOH"/>
    <property type="match status" value="1"/>
</dbReference>
<dbReference type="FunFam" id="3.30.565.10:FF:000006">
    <property type="entry name" value="Sensor histidine kinase WalK"/>
    <property type="match status" value="1"/>
</dbReference>
<dbReference type="RefSeq" id="WP_185143858.1">
    <property type="nucleotide sequence ID" value="NZ_JACJVP010000026.1"/>
</dbReference>
<dbReference type="PRINTS" id="PR00344">
    <property type="entry name" value="BCTRLSENSOR"/>
</dbReference>
<feature type="transmembrane region" description="Helical" evidence="14">
    <location>
        <begin position="173"/>
        <end position="193"/>
    </location>
</feature>
<evidence type="ECO:0000256" key="3">
    <source>
        <dbReference type="ARBA" id="ARBA00012438"/>
    </source>
</evidence>
<dbReference type="FunFam" id="1.10.287.130:FF:000001">
    <property type="entry name" value="Two-component sensor histidine kinase"/>
    <property type="match status" value="1"/>
</dbReference>
<evidence type="ECO:0000256" key="13">
    <source>
        <dbReference type="ARBA" id="ARBA00023136"/>
    </source>
</evidence>
<dbReference type="InterPro" id="IPR050428">
    <property type="entry name" value="TCS_sensor_his_kinase"/>
</dbReference>
<keyword evidence="10" id="KW-0067">ATP-binding</keyword>
<dbReference type="EMBL" id="JACJVP010000026">
    <property type="protein sequence ID" value="MBB6672383.1"/>
    <property type="molecule type" value="Genomic_DNA"/>
</dbReference>
<evidence type="ECO:0000256" key="9">
    <source>
        <dbReference type="ARBA" id="ARBA00022777"/>
    </source>
</evidence>
<evidence type="ECO:0000313" key="18">
    <source>
        <dbReference type="Proteomes" id="UP000547209"/>
    </source>
</evidence>
<dbReference type="SUPFAM" id="SSF55874">
    <property type="entry name" value="ATPase domain of HSP90 chaperone/DNA topoisomerase II/histidine kinase"/>
    <property type="match status" value="1"/>
</dbReference>
<dbReference type="PROSITE" id="PS50885">
    <property type="entry name" value="HAMP"/>
    <property type="match status" value="1"/>
</dbReference>
<evidence type="ECO:0000256" key="4">
    <source>
        <dbReference type="ARBA" id="ARBA00022475"/>
    </source>
</evidence>
<dbReference type="GO" id="GO:0005524">
    <property type="term" value="F:ATP binding"/>
    <property type="evidence" value="ECO:0007669"/>
    <property type="project" value="UniProtKB-KW"/>
</dbReference>
<proteinExistence type="predicted"/>
<dbReference type="SMART" id="SM00387">
    <property type="entry name" value="HATPase_c"/>
    <property type="match status" value="1"/>
</dbReference>
<keyword evidence="8" id="KW-0547">Nucleotide-binding</keyword>
<keyword evidence="9 17" id="KW-0418">Kinase</keyword>
<dbReference type="AlphaFoldDB" id="A0A7X0VGI6"/>
<reference evidence="17 18" key="1">
    <citation type="submission" date="2020-08" db="EMBL/GenBank/DDBJ databases">
        <title>Cohnella phylogeny.</title>
        <authorList>
            <person name="Dunlap C."/>
        </authorList>
    </citation>
    <scope>NUCLEOTIDE SEQUENCE [LARGE SCALE GENOMIC DNA]</scope>
    <source>
        <strain evidence="17 18">DSM 28246</strain>
    </source>
</reference>
<protein>
    <recommendedName>
        <fullName evidence="3">histidine kinase</fullName>
        <ecNumber evidence="3">2.7.13.3</ecNumber>
    </recommendedName>
</protein>
<dbReference type="Pfam" id="PF02518">
    <property type="entry name" value="HATPase_c"/>
    <property type="match status" value="1"/>
</dbReference>
<keyword evidence="6" id="KW-0808">Transferase</keyword>
<dbReference type="InterPro" id="IPR003661">
    <property type="entry name" value="HisK_dim/P_dom"/>
</dbReference>
<keyword evidence="12" id="KW-0902">Two-component regulatory system</keyword>
<keyword evidence="4" id="KW-1003">Cell membrane</keyword>
<name>A0A7X0VGI6_9BACL</name>
<dbReference type="SMART" id="SM00388">
    <property type="entry name" value="HisKA"/>
    <property type="match status" value="1"/>
</dbReference>
<evidence type="ECO:0000256" key="1">
    <source>
        <dbReference type="ARBA" id="ARBA00000085"/>
    </source>
</evidence>
<organism evidence="17 18">
    <name type="scientific">Cohnella nanjingensis</name>
    <dbReference type="NCBI Taxonomy" id="1387779"/>
    <lineage>
        <taxon>Bacteria</taxon>
        <taxon>Bacillati</taxon>
        <taxon>Bacillota</taxon>
        <taxon>Bacilli</taxon>
        <taxon>Bacillales</taxon>
        <taxon>Paenibacillaceae</taxon>
        <taxon>Cohnella</taxon>
    </lineage>
</organism>
<keyword evidence="13 14" id="KW-0472">Membrane</keyword>
<evidence type="ECO:0000256" key="2">
    <source>
        <dbReference type="ARBA" id="ARBA00004651"/>
    </source>
</evidence>
<dbReference type="Gene3D" id="6.10.340.10">
    <property type="match status" value="1"/>
</dbReference>
<dbReference type="Gene3D" id="1.10.287.130">
    <property type="match status" value="1"/>
</dbReference>
<evidence type="ECO:0000256" key="14">
    <source>
        <dbReference type="SAM" id="Phobius"/>
    </source>
</evidence>
<dbReference type="CDD" id="cd00075">
    <property type="entry name" value="HATPase"/>
    <property type="match status" value="1"/>
</dbReference>
<dbReference type="Proteomes" id="UP000547209">
    <property type="component" value="Unassembled WGS sequence"/>
</dbReference>
<keyword evidence="11 14" id="KW-1133">Transmembrane helix</keyword>
<comment type="subcellular location">
    <subcellularLocation>
        <location evidence="2">Cell membrane</location>
        <topology evidence="2">Multi-pass membrane protein</topology>
    </subcellularLocation>
</comment>
<dbReference type="Pfam" id="PF00512">
    <property type="entry name" value="HisKA"/>
    <property type="match status" value="1"/>
</dbReference>
<dbReference type="SMART" id="SM00304">
    <property type="entry name" value="HAMP"/>
    <property type="match status" value="1"/>
</dbReference>
<dbReference type="InterPro" id="IPR005467">
    <property type="entry name" value="His_kinase_dom"/>
</dbReference>
<dbReference type="PANTHER" id="PTHR45436:SF5">
    <property type="entry name" value="SENSOR HISTIDINE KINASE TRCS"/>
    <property type="match status" value="1"/>
</dbReference>
<dbReference type="PROSITE" id="PS50109">
    <property type="entry name" value="HIS_KIN"/>
    <property type="match status" value="1"/>
</dbReference>
<feature type="domain" description="HAMP" evidence="16">
    <location>
        <begin position="194"/>
        <end position="246"/>
    </location>
</feature>
<dbReference type="InterPro" id="IPR036097">
    <property type="entry name" value="HisK_dim/P_sf"/>
</dbReference>
<dbReference type="InterPro" id="IPR004358">
    <property type="entry name" value="Sig_transdc_His_kin-like_C"/>
</dbReference>
<sequence>MKTKRFRIGLKGKVSLLLALLLALVLVMLSMLVLAGIREDQRTRLEQSFSHQADAANLRVRQQYLTGERTDPDTFMNQNGQRLAIDLAEQSGMAVTVYRADGLFAGTSLPIQPKADVSDALIYTARGQSAYITEGDQLLYLAPLYNADQLLGTVQFHASLAEQHAFYERIRQLFLATGAAVLAGGFLIGYLYVRRQVNAIARLNEAAQRIGRGDYLSASPVVRGDELGELSVGIYEMSERIASSVRQLTEEQTKLLDAIGKLQELEQQQKQFIGNISHELKTPLTSILAYADLLEMYRDDPALLEQAGSRIRSDAERLYALVEKALQLSAMDVYELETYAESVRLLPLIEEAVNRLQAKAAAANVRIAARLTEGAAWADPDNLMHITLNLLDNAIKYNKPGGVVTISNRTETSDEGLPAAVIEVADTGIGIPPEAQSRIFDPFYTVSADRSRTAGGTGLGLALVRSLAEKQGGSVRLAESGANGSRFVLVLPAERPLHE</sequence>
<evidence type="ECO:0000256" key="6">
    <source>
        <dbReference type="ARBA" id="ARBA00022679"/>
    </source>
</evidence>
<evidence type="ECO:0000256" key="5">
    <source>
        <dbReference type="ARBA" id="ARBA00022553"/>
    </source>
</evidence>
<dbReference type="CDD" id="cd00082">
    <property type="entry name" value="HisKA"/>
    <property type="match status" value="1"/>
</dbReference>
<gene>
    <name evidence="17" type="ORF">H7C19_17025</name>
</gene>
<accession>A0A7X0VGI6</accession>
<dbReference type="InterPro" id="IPR003660">
    <property type="entry name" value="HAMP_dom"/>
</dbReference>
<evidence type="ECO:0000259" key="15">
    <source>
        <dbReference type="PROSITE" id="PS50109"/>
    </source>
</evidence>
<evidence type="ECO:0000256" key="12">
    <source>
        <dbReference type="ARBA" id="ARBA00023012"/>
    </source>
</evidence>
<dbReference type="GO" id="GO:0000155">
    <property type="term" value="F:phosphorelay sensor kinase activity"/>
    <property type="evidence" value="ECO:0007669"/>
    <property type="project" value="InterPro"/>
</dbReference>
<feature type="domain" description="Histidine kinase" evidence="15">
    <location>
        <begin position="275"/>
        <end position="495"/>
    </location>
</feature>
<comment type="catalytic activity">
    <reaction evidence="1">
        <text>ATP + protein L-histidine = ADP + protein N-phospho-L-histidine.</text>
        <dbReference type="EC" id="2.7.13.3"/>
    </reaction>
</comment>
<keyword evidence="7 14" id="KW-0812">Transmembrane</keyword>
<dbReference type="InterPro" id="IPR036890">
    <property type="entry name" value="HATPase_C_sf"/>
</dbReference>
<evidence type="ECO:0000256" key="11">
    <source>
        <dbReference type="ARBA" id="ARBA00022989"/>
    </source>
</evidence>
<dbReference type="InterPro" id="IPR003594">
    <property type="entry name" value="HATPase_dom"/>
</dbReference>
<dbReference type="Gene3D" id="3.30.565.10">
    <property type="entry name" value="Histidine kinase-like ATPase, C-terminal domain"/>
    <property type="match status" value="1"/>
</dbReference>